<name>A0AAE0YP87_9GAST</name>
<dbReference type="AlphaFoldDB" id="A0AAE0YP87"/>
<evidence type="ECO:0000313" key="2">
    <source>
        <dbReference type="Proteomes" id="UP001283361"/>
    </source>
</evidence>
<proteinExistence type="predicted"/>
<dbReference type="EMBL" id="JAWDGP010005718">
    <property type="protein sequence ID" value="KAK3753205.1"/>
    <property type="molecule type" value="Genomic_DNA"/>
</dbReference>
<keyword evidence="2" id="KW-1185">Reference proteome</keyword>
<accession>A0AAE0YP87</accession>
<dbReference type="Proteomes" id="UP001283361">
    <property type="component" value="Unassembled WGS sequence"/>
</dbReference>
<reference evidence="1" key="1">
    <citation type="journal article" date="2023" name="G3 (Bethesda)">
        <title>A reference genome for the long-term kleptoplast-retaining sea slug Elysia crispata morphotype clarki.</title>
        <authorList>
            <person name="Eastman K.E."/>
            <person name="Pendleton A.L."/>
            <person name="Shaikh M.A."/>
            <person name="Suttiyut T."/>
            <person name="Ogas R."/>
            <person name="Tomko P."/>
            <person name="Gavelis G."/>
            <person name="Widhalm J.R."/>
            <person name="Wisecaver J.H."/>
        </authorList>
    </citation>
    <scope>NUCLEOTIDE SEQUENCE</scope>
    <source>
        <strain evidence="1">ECLA1</strain>
    </source>
</reference>
<evidence type="ECO:0000313" key="1">
    <source>
        <dbReference type="EMBL" id="KAK3753205.1"/>
    </source>
</evidence>
<comment type="caution">
    <text evidence="1">The sequence shown here is derived from an EMBL/GenBank/DDBJ whole genome shotgun (WGS) entry which is preliminary data.</text>
</comment>
<protein>
    <submittedName>
        <fullName evidence="1">Uncharacterized protein</fullName>
    </submittedName>
</protein>
<sequence length="186" mass="20558">MPWRVFTSSLALDSPWGSSSAKPMRVSFKTTQSPKFLFVSPAILEGPGKDRPGRDLRQNKNTNCCGCRQSYGAALSPTDSQLLSIELMCSRDSNQCEQVLVLDPSLHVQLPDATSPRLWATDFKLCSLIYLQGSRVVGWYPVADVDQGKQPQTCDTRPGGKTEAARELSWQADCFAWRLRGNDNSG</sequence>
<organism evidence="1 2">
    <name type="scientific">Elysia crispata</name>
    <name type="common">lettuce slug</name>
    <dbReference type="NCBI Taxonomy" id="231223"/>
    <lineage>
        <taxon>Eukaryota</taxon>
        <taxon>Metazoa</taxon>
        <taxon>Spiralia</taxon>
        <taxon>Lophotrochozoa</taxon>
        <taxon>Mollusca</taxon>
        <taxon>Gastropoda</taxon>
        <taxon>Heterobranchia</taxon>
        <taxon>Euthyneura</taxon>
        <taxon>Panpulmonata</taxon>
        <taxon>Sacoglossa</taxon>
        <taxon>Placobranchoidea</taxon>
        <taxon>Plakobranchidae</taxon>
        <taxon>Elysia</taxon>
    </lineage>
</organism>
<gene>
    <name evidence="1" type="ORF">RRG08_024479</name>
</gene>